<dbReference type="InterPro" id="IPR001173">
    <property type="entry name" value="Glyco_trans_2-like"/>
</dbReference>
<evidence type="ECO:0000313" key="2">
    <source>
        <dbReference type="EMBL" id="MST82441.1"/>
    </source>
</evidence>
<dbReference type="GO" id="GO:0016758">
    <property type="term" value="F:hexosyltransferase activity"/>
    <property type="evidence" value="ECO:0007669"/>
    <property type="project" value="UniProtKB-ARBA"/>
</dbReference>
<keyword evidence="2" id="KW-0808">Transferase</keyword>
<dbReference type="Proteomes" id="UP000466864">
    <property type="component" value="Unassembled WGS sequence"/>
</dbReference>
<evidence type="ECO:0000313" key="3">
    <source>
        <dbReference type="Proteomes" id="UP000466864"/>
    </source>
</evidence>
<proteinExistence type="predicted"/>
<gene>
    <name evidence="2" type="ORF">FYJ60_08950</name>
</gene>
<sequence length="340" mass="39996">MKLLTIAVPCYNSEAYMEHCLETLLPGGEDVEILIIDDGSAKDRTPEIADEYAARHPGIVRVIHQENKGHGGAVNTGIDNARGLFFKVCDSDDWFDADAYQKVLETLRRIVHGSVMIDVLFSNYTYNKENRKVKNWTMHYEKFFPQDRPFGWNEVRHIDFTHYVLMHSIIYRTQLLRDVGLRLPEHTFYVDNIYAYEPFSMVHTMYYLNVNLYQYYIGRPDQSVNMDVMMGRLDQQLRVNYLMIDYLPQIRNIRGKQKDYMLHYLTIITAITSVLMIKTGDPELLRKKKELWQHLKQVDPHSYYWVRRGILGQGINLPGKGGRKVIIFCYRMAQKLFGFE</sequence>
<dbReference type="EMBL" id="VUMV01000006">
    <property type="protein sequence ID" value="MST82441.1"/>
    <property type="molecule type" value="Genomic_DNA"/>
</dbReference>
<organism evidence="2 3">
    <name type="scientific">Bilifractor porci</name>
    <dbReference type="NCBI Taxonomy" id="2606636"/>
    <lineage>
        <taxon>Bacteria</taxon>
        <taxon>Bacillati</taxon>
        <taxon>Bacillota</taxon>
        <taxon>Clostridia</taxon>
        <taxon>Lachnospirales</taxon>
        <taxon>Lachnospiraceae</taxon>
        <taxon>Bilifractor</taxon>
    </lineage>
</organism>
<dbReference type="RefSeq" id="WP_330579171.1">
    <property type="nucleotide sequence ID" value="NZ_VUMV01000006.1"/>
</dbReference>
<keyword evidence="3" id="KW-1185">Reference proteome</keyword>
<comment type="caution">
    <text evidence="2">The sequence shown here is derived from an EMBL/GenBank/DDBJ whole genome shotgun (WGS) entry which is preliminary data.</text>
</comment>
<protein>
    <submittedName>
        <fullName evidence="2">Glycosyltransferase family 2 protein</fullName>
    </submittedName>
</protein>
<reference evidence="2 3" key="1">
    <citation type="submission" date="2019-08" db="EMBL/GenBank/DDBJ databases">
        <title>In-depth cultivation of the pig gut microbiome towards novel bacterial diversity and tailored functional studies.</title>
        <authorList>
            <person name="Wylensek D."/>
            <person name="Hitch T.C.A."/>
            <person name="Clavel T."/>
        </authorList>
    </citation>
    <scope>NUCLEOTIDE SEQUENCE [LARGE SCALE GENOMIC DNA]</scope>
    <source>
        <strain evidence="2 3">Oil+RF-744-WCA-WT-13</strain>
    </source>
</reference>
<dbReference type="SUPFAM" id="SSF53448">
    <property type="entry name" value="Nucleotide-diphospho-sugar transferases"/>
    <property type="match status" value="1"/>
</dbReference>
<dbReference type="AlphaFoldDB" id="A0A7X2P940"/>
<dbReference type="PANTHER" id="PTHR22916:SF3">
    <property type="entry name" value="UDP-GLCNAC:BETAGAL BETA-1,3-N-ACETYLGLUCOSAMINYLTRANSFERASE-LIKE PROTEIN 1"/>
    <property type="match status" value="1"/>
</dbReference>
<evidence type="ECO:0000259" key="1">
    <source>
        <dbReference type="Pfam" id="PF00535"/>
    </source>
</evidence>
<feature type="domain" description="Glycosyltransferase 2-like" evidence="1">
    <location>
        <begin position="5"/>
        <end position="166"/>
    </location>
</feature>
<accession>A0A7X2P940</accession>
<dbReference type="CDD" id="cd00761">
    <property type="entry name" value="Glyco_tranf_GTA_type"/>
    <property type="match status" value="1"/>
</dbReference>
<dbReference type="Gene3D" id="3.90.550.10">
    <property type="entry name" value="Spore Coat Polysaccharide Biosynthesis Protein SpsA, Chain A"/>
    <property type="match status" value="1"/>
</dbReference>
<name>A0A7X2P940_9FIRM</name>
<dbReference type="PANTHER" id="PTHR22916">
    <property type="entry name" value="GLYCOSYLTRANSFERASE"/>
    <property type="match status" value="1"/>
</dbReference>
<dbReference type="InterPro" id="IPR029044">
    <property type="entry name" value="Nucleotide-diphossugar_trans"/>
</dbReference>
<dbReference type="Pfam" id="PF00535">
    <property type="entry name" value="Glycos_transf_2"/>
    <property type="match status" value="1"/>
</dbReference>